<evidence type="ECO:0000256" key="1">
    <source>
        <dbReference type="SAM" id="SignalP"/>
    </source>
</evidence>
<dbReference type="PANTHER" id="PTHR38593:SF1">
    <property type="entry name" value="BLR2558 PROTEIN"/>
    <property type="match status" value="1"/>
</dbReference>
<dbReference type="InterPro" id="IPR012347">
    <property type="entry name" value="Ferritin-like"/>
</dbReference>
<proteinExistence type="predicted"/>
<dbReference type="GeneID" id="93119383"/>
<dbReference type="Proteomes" id="UP000026682">
    <property type="component" value="Unassembled WGS sequence"/>
</dbReference>
<feature type="signal peptide" evidence="1">
    <location>
        <begin position="1"/>
        <end position="24"/>
    </location>
</feature>
<dbReference type="AlphaFoldDB" id="A0A158M6D4"/>
<reference evidence="3 4" key="1">
    <citation type="submission" date="2014-03" db="EMBL/GenBank/DDBJ databases">
        <title>Genome sequence of Bordetella holmseii.</title>
        <authorList>
            <person name="Harvill E."/>
            <person name="Goodfield L.L."/>
            <person name="Ivanov Y."/>
            <person name="Meyer J.A."/>
            <person name="Newth C."/>
            <person name="Cassiday P."/>
            <person name="Tondella M.L."/>
            <person name="Liao P."/>
            <person name="Zimmerman J."/>
            <person name="Meert K."/>
            <person name="Wessel D."/>
            <person name="Berger J."/>
            <person name="Dean J.M."/>
            <person name="Holubkov R."/>
            <person name="Burr J."/>
            <person name="Liu T."/>
            <person name="Brinkac L.M."/>
            <person name="Sanka R."/>
            <person name="Kim M."/>
            <person name="Losada L."/>
        </authorList>
    </citation>
    <scope>NUCLEOTIDE SEQUENCE [LARGE SCALE GENOMIC DNA]</scope>
    <source>
        <strain evidence="3 4">CDC-H585-BH</strain>
    </source>
</reference>
<dbReference type="PATRIC" id="fig|1331206.3.peg.1503"/>
<accession>A0A158M6D4</accession>
<comment type="caution">
    <text evidence="3">The sequence shown here is derived from an EMBL/GenBank/DDBJ whole genome shotgun (WGS) entry which is preliminary data.</text>
</comment>
<keyword evidence="1" id="KW-0732">Signal</keyword>
<dbReference type="STRING" id="35814.BBB42_12330"/>
<dbReference type="EMBL" id="JFZZ01000054">
    <property type="protein sequence ID" value="KAK95524.1"/>
    <property type="molecule type" value="Genomic_DNA"/>
</dbReference>
<evidence type="ECO:0000313" key="4">
    <source>
        <dbReference type="Proteomes" id="UP000026682"/>
    </source>
</evidence>
<dbReference type="PANTHER" id="PTHR38593">
    <property type="entry name" value="BLR2558 PROTEIN"/>
    <property type="match status" value="1"/>
</dbReference>
<dbReference type="Gene3D" id="1.20.1260.10">
    <property type="match status" value="1"/>
</dbReference>
<evidence type="ECO:0000313" key="3">
    <source>
        <dbReference type="EMBL" id="KAK95524.1"/>
    </source>
</evidence>
<dbReference type="Pfam" id="PF13628">
    <property type="entry name" value="DUF4142"/>
    <property type="match status" value="1"/>
</dbReference>
<name>A0A158M6D4_9BORD</name>
<dbReference type="RefSeq" id="WP_005014883.1">
    <property type="nucleotide sequence ID" value="NZ_JFZZ01000054.1"/>
</dbReference>
<protein>
    <submittedName>
        <fullName evidence="3">PF13628 domain protein</fullName>
    </submittedName>
</protein>
<feature type="chain" id="PRO_5007628671" evidence="1">
    <location>
        <begin position="25"/>
        <end position="173"/>
    </location>
</feature>
<sequence>MNIQSLVRNGLVLAALSLSAASFAQDALGEADKHFLERAIQGGYAEIAGGKLAAANASTRRVKQFGELMITDHARLTDDLLALARKKGVQPPEDLSFAQKGKLAVIAAEGGSDFDKAYVDQLAVAAHEDAIKLFQQTESQGKDEDVKAFLAKALPVLQQHLDMARTLQGQKTQ</sequence>
<dbReference type="InterPro" id="IPR025419">
    <property type="entry name" value="DUF4142"/>
</dbReference>
<feature type="domain" description="DUF4142" evidence="2">
    <location>
        <begin position="31"/>
        <end position="167"/>
    </location>
</feature>
<gene>
    <name evidence="3" type="ORF">L497_1810</name>
</gene>
<evidence type="ECO:0000259" key="2">
    <source>
        <dbReference type="Pfam" id="PF13628"/>
    </source>
</evidence>
<organism evidence="3 4">
    <name type="scientific">Bordetella holmesii CDC-H585-BH</name>
    <dbReference type="NCBI Taxonomy" id="1331206"/>
    <lineage>
        <taxon>Bacteria</taxon>
        <taxon>Pseudomonadati</taxon>
        <taxon>Pseudomonadota</taxon>
        <taxon>Betaproteobacteria</taxon>
        <taxon>Burkholderiales</taxon>
        <taxon>Alcaligenaceae</taxon>
        <taxon>Bordetella</taxon>
    </lineage>
</organism>